<evidence type="ECO:0000313" key="1">
    <source>
        <dbReference type="EMBL" id="JAE29853.1"/>
    </source>
</evidence>
<accession>A0A0A9HAA7</accession>
<proteinExistence type="predicted"/>
<reference evidence="1" key="2">
    <citation type="journal article" date="2015" name="Data Brief">
        <title>Shoot transcriptome of the giant reed, Arundo donax.</title>
        <authorList>
            <person name="Barrero R.A."/>
            <person name="Guerrero F.D."/>
            <person name="Moolhuijzen P."/>
            <person name="Goolsby J.A."/>
            <person name="Tidwell J."/>
            <person name="Bellgard S.E."/>
            <person name="Bellgard M.I."/>
        </authorList>
    </citation>
    <scope>NUCLEOTIDE SEQUENCE</scope>
    <source>
        <tissue evidence="1">Shoot tissue taken approximately 20 cm above the soil surface</tissue>
    </source>
</reference>
<protein>
    <submittedName>
        <fullName evidence="1">Uncharacterized protein</fullName>
    </submittedName>
</protein>
<name>A0A0A9HAA7_ARUDO</name>
<sequence>MENAGCCSHVSFYLRECMITLYQKAFVVWKIMKILITERVSPCTCSLYI</sequence>
<dbReference type="EMBL" id="GBRH01168043">
    <property type="protein sequence ID" value="JAE29853.1"/>
    <property type="molecule type" value="Transcribed_RNA"/>
</dbReference>
<reference evidence="1" key="1">
    <citation type="submission" date="2014-09" db="EMBL/GenBank/DDBJ databases">
        <authorList>
            <person name="Magalhaes I.L.F."/>
            <person name="Oliveira U."/>
            <person name="Santos F.R."/>
            <person name="Vidigal T.H.D.A."/>
            <person name="Brescovit A.D."/>
            <person name="Santos A.J."/>
        </authorList>
    </citation>
    <scope>NUCLEOTIDE SEQUENCE</scope>
    <source>
        <tissue evidence="1">Shoot tissue taken approximately 20 cm above the soil surface</tissue>
    </source>
</reference>
<dbReference type="AlphaFoldDB" id="A0A0A9HAA7"/>
<organism evidence="1">
    <name type="scientific">Arundo donax</name>
    <name type="common">Giant reed</name>
    <name type="synonym">Donax arundinaceus</name>
    <dbReference type="NCBI Taxonomy" id="35708"/>
    <lineage>
        <taxon>Eukaryota</taxon>
        <taxon>Viridiplantae</taxon>
        <taxon>Streptophyta</taxon>
        <taxon>Embryophyta</taxon>
        <taxon>Tracheophyta</taxon>
        <taxon>Spermatophyta</taxon>
        <taxon>Magnoliopsida</taxon>
        <taxon>Liliopsida</taxon>
        <taxon>Poales</taxon>
        <taxon>Poaceae</taxon>
        <taxon>PACMAD clade</taxon>
        <taxon>Arundinoideae</taxon>
        <taxon>Arundineae</taxon>
        <taxon>Arundo</taxon>
    </lineage>
</organism>